<reference evidence="1 2" key="1">
    <citation type="submission" date="2024-02" db="EMBL/GenBank/DDBJ databases">
        <authorList>
            <person name="Vignale AGUSTIN F."/>
            <person name="Sosa J E."/>
            <person name="Modenutti C."/>
        </authorList>
    </citation>
    <scope>NUCLEOTIDE SEQUENCE [LARGE SCALE GENOMIC DNA]</scope>
</reference>
<sequence>MIYHHEKCSKNYHCQHRLHHCLCKVKIDGEEPDYMSYGWLHQNWQASEAQCDQYLGQMKHVMINAVQQNSVQVWSDHRKYDYPEHNENDSDLRYDQPFCKFDSEVGYDVKKLDYGESYFHSHNEGKRISCHVDDHDGSHDVDLGNYHVFNQCSSDYHCWIDRLLEQIQIIVHQQGQWAWMIENGSTSNVAHELIVMPEDHQ</sequence>
<keyword evidence="2" id="KW-1185">Reference proteome</keyword>
<accession>A0ABC8TM11</accession>
<feature type="non-terminal residue" evidence="1">
    <location>
        <position position="201"/>
    </location>
</feature>
<comment type="caution">
    <text evidence="1">The sequence shown here is derived from an EMBL/GenBank/DDBJ whole genome shotgun (WGS) entry which is preliminary data.</text>
</comment>
<evidence type="ECO:0000313" key="1">
    <source>
        <dbReference type="EMBL" id="CAK9170507.1"/>
    </source>
</evidence>
<gene>
    <name evidence="1" type="ORF">ILEXP_LOCUS40004</name>
</gene>
<dbReference type="EMBL" id="CAUOFW020005505">
    <property type="protein sequence ID" value="CAK9170507.1"/>
    <property type="molecule type" value="Genomic_DNA"/>
</dbReference>
<name>A0ABC8TM11_9AQUA</name>
<proteinExistence type="predicted"/>
<dbReference type="Proteomes" id="UP001642360">
    <property type="component" value="Unassembled WGS sequence"/>
</dbReference>
<dbReference type="AlphaFoldDB" id="A0ABC8TM11"/>
<organism evidence="1 2">
    <name type="scientific">Ilex paraguariensis</name>
    <name type="common">yerba mate</name>
    <dbReference type="NCBI Taxonomy" id="185542"/>
    <lineage>
        <taxon>Eukaryota</taxon>
        <taxon>Viridiplantae</taxon>
        <taxon>Streptophyta</taxon>
        <taxon>Embryophyta</taxon>
        <taxon>Tracheophyta</taxon>
        <taxon>Spermatophyta</taxon>
        <taxon>Magnoliopsida</taxon>
        <taxon>eudicotyledons</taxon>
        <taxon>Gunneridae</taxon>
        <taxon>Pentapetalae</taxon>
        <taxon>asterids</taxon>
        <taxon>campanulids</taxon>
        <taxon>Aquifoliales</taxon>
        <taxon>Aquifoliaceae</taxon>
        <taxon>Ilex</taxon>
    </lineage>
</organism>
<protein>
    <submittedName>
        <fullName evidence="1">Uncharacterized protein</fullName>
    </submittedName>
</protein>
<evidence type="ECO:0000313" key="2">
    <source>
        <dbReference type="Proteomes" id="UP001642360"/>
    </source>
</evidence>